<dbReference type="Proteomes" id="UP000580344">
    <property type="component" value="Unassembled WGS sequence"/>
</dbReference>
<accession>A0ABX1WLG8</accession>
<sequence length="151" mass="17382">MRKFLCLSIFTILVSCQPLNISSKNSNVVGDCSKNVFVKYRKSSKNHMMVADKSKQTITVFLESYLSGNVQGYIGDELIFSDNVVTEESLGTTGKYFTYDYSKNSSLAKIKILTEDDCLEINIEKKYKLVYIYNYEGKWDVIYSNIYPTYE</sequence>
<gene>
    <name evidence="1" type="ORF">HMH06_05735</name>
</gene>
<proteinExistence type="predicted"/>
<comment type="caution">
    <text evidence="1">The sequence shown here is derived from an EMBL/GenBank/DDBJ whole genome shotgun (WGS) entry which is preliminary data.</text>
</comment>
<reference evidence="1 2" key="1">
    <citation type="submission" date="2020-05" db="EMBL/GenBank/DDBJ databases">
        <title>Tigecycline resistant gene in Empedobacter stercoris.</title>
        <authorList>
            <person name="Chen Y."/>
            <person name="Cheng Y."/>
            <person name="Zhou K."/>
        </authorList>
    </citation>
    <scope>NUCLEOTIDE SEQUENCE [LARGE SCALE GENOMIC DNA]</scope>
    <source>
        <strain evidence="1 2">ES202</strain>
    </source>
</reference>
<protein>
    <recommendedName>
        <fullName evidence="3">Lipoprotein</fullName>
    </recommendedName>
</protein>
<dbReference type="EMBL" id="JABFOQ010000009">
    <property type="protein sequence ID" value="NOJ75343.1"/>
    <property type="molecule type" value="Genomic_DNA"/>
</dbReference>
<evidence type="ECO:0000313" key="1">
    <source>
        <dbReference type="EMBL" id="NOJ75343.1"/>
    </source>
</evidence>
<name>A0ABX1WLG8_9FLAO</name>
<evidence type="ECO:0008006" key="3">
    <source>
        <dbReference type="Google" id="ProtNLM"/>
    </source>
</evidence>
<dbReference type="PROSITE" id="PS51257">
    <property type="entry name" value="PROKAR_LIPOPROTEIN"/>
    <property type="match status" value="1"/>
</dbReference>
<organism evidence="1 2">
    <name type="scientific">Empedobacter stercoris</name>
    <dbReference type="NCBI Taxonomy" id="1628248"/>
    <lineage>
        <taxon>Bacteria</taxon>
        <taxon>Pseudomonadati</taxon>
        <taxon>Bacteroidota</taxon>
        <taxon>Flavobacteriia</taxon>
        <taxon>Flavobacteriales</taxon>
        <taxon>Weeksellaceae</taxon>
        <taxon>Empedobacter</taxon>
    </lineage>
</organism>
<dbReference type="RefSeq" id="WP_171622657.1">
    <property type="nucleotide sequence ID" value="NZ_JABFOQ010000009.1"/>
</dbReference>
<evidence type="ECO:0000313" key="2">
    <source>
        <dbReference type="Proteomes" id="UP000580344"/>
    </source>
</evidence>
<keyword evidence="2" id="KW-1185">Reference proteome</keyword>